<dbReference type="Pfam" id="PF00805">
    <property type="entry name" value="Pentapeptide"/>
    <property type="match status" value="1"/>
</dbReference>
<dbReference type="AlphaFoldDB" id="A0A0F9FA86"/>
<name>A0A0F9FA86_9ZZZZ</name>
<dbReference type="PANTHER" id="PTHR42999:SF1">
    <property type="entry name" value="PENTAPEPTIDE REPEAT-CONTAINING PROTEIN"/>
    <property type="match status" value="1"/>
</dbReference>
<dbReference type="InterPro" id="IPR052949">
    <property type="entry name" value="PA_immunity-related"/>
</dbReference>
<sequence length="212" mass="24926">MESDPKRKIFIQETLPDSDLMQEDFSGRCLIGSTIKSFKLRDGSCRYQRAQDTRLQNFSIDHVLCDKGYYEDCHWENLQVRDSFLTESHFSRCKFEKTVGKLSSFGLSTFYDCELRGSRLSEVSFSGSWWHSCRFEQEDYFFVRFPSSVFIDTQFVGCRLQKAIFRAATFIRCSFESCTLDDAVFHKARLIDTKWIDTDINQAANLEEIRYE</sequence>
<accession>A0A0F9FA86</accession>
<evidence type="ECO:0000313" key="1">
    <source>
        <dbReference type="EMBL" id="KKL54235.1"/>
    </source>
</evidence>
<organism evidence="1">
    <name type="scientific">marine sediment metagenome</name>
    <dbReference type="NCBI Taxonomy" id="412755"/>
    <lineage>
        <taxon>unclassified sequences</taxon>
        <taxon>metagenomes</taxon>
        <taxon>ecological metagenomes</taxon>
    </lineage>
</organism>
<reference evidence="1" key="1">
    <citation type="journal article" date="2015" name="Nature">
        <title>Complex archaea that bridge the gap between prokaryotes and eukaryotes.</title>
        <authorList>
            <person name="Spang A."/>
            <person name="Saw J.H."/>
            <person name="Jorgensen S.L."/>
            <person name="Zaremba-Niedzwiedzka K."/>
            <person name="Martijn J."/>
            <person name="Lind A.E."/>
            <person name="van Eijk R."/>
            <person name="Schleper C."/>
            <person name="Guy L."/>
            <person name="Ettema T.J."/>
        </authorList>
    </citation>
    <scope>NUCLEOTIDE SEQUENCE</scope>
</reference>
<dbReference type="EMBL" id="LAZR01031270">
    <property type="protein sequence ID" value="KKL54235.1"/>
    <property type="molecule type" value="Genomic_DNA"/>
</dbReference>
<proteinExistence type="predicted"/>
<gene>
    <name evidence="1" type="ORF">LCGC14_2267440</name>
</gene>
<dbReference type="Gene3D" id="2.160.20.80">
    <property type="entry name" value="E3 ubiquitin-protein ligase SopA"/>
    <property type="match status" value="2"/>
</dbReference>
<dbReference type="PANTHER" id="PTHR42999">
    <property type="entry name" value="ANTIBIOTIC RESISTANCE PROTEIN MCBG"/>
    <property type="match status" value="1"/>
</dbReference>
<dbReference type="InterPro" id="IPR001646">
    <property type="entry name" value="5peptide_repeat"/>
</dbReference>
<protein>
    <recommendedName>
        <fullName evidence="2">Pentapeptide repeat-containing protein</fullName>
    </recommendedName>
</protein>
<evidence type="ECO:0008006" key="2">
    <source>
        <dbReference type="Google" id="ProtNLM"/>
    </source>
</evidence>
<dbReference type="SUPFAM" id="SSF141571">
    <property type="entry name" value="Pentapeptide repeat-like"/>
    <property type="match status" value="1"/>
</dbReference>
<comment type="caution">
    <text evidence="1">The sequence shown here is derived from an EMBL/GenBank/DDBJ whole genome shotgun (WGS) entry which is preliminary data.</text>
</comment>